<organism evidence="1 2">
    <name type="scientific">Clonostachys byssicola</name>
    <dbReference type="NCBI Taxonomy" id="160290"/>
    <lineage>
        <taxon>Eukaryota</taxon>
        <taxon>Fungi</taxon>
        <taxon>Dikarya</taxon>
        <taxon>Ascomycota</taxon>
        <taxon>Pezizomycotina</taxon>
        <taxon>Sordariomycetes</taxon>
        <taxon>Hypocreomycetidae</taxon>
        <taxon>Hypocreales</taxon>
        <taxon>Bionectriaceae</taxon>
        <taxon>Clonostachys</taxon>
    </lineage>
</organism>
<dbReference type="Proteomes" id="UP000754883">
    <property type="component" value="Unassembled WGS sequence"/>
</dbReference>
<gene>
    <name evidence="1" type="ORF">CBYS24578_00016598</name>
</gene>
<dbReference type="EMBL" id="CABFNO020001253">
    <property type="protein sequence ID" value="CAG9974902.1"/>
    <property type="molecule type" value="Genomic_DNA"/>
</dbReference>
<keyword evidence="2" id="KW-1185">Reference proteome</keyword>
<comment type="caution">
    <text evidence="1">The sequence shown here is derived from an EMBL/GenBank/DDBJ whole genome shotgun (WGS) entry which is preliminary data.</text>
</comment>
<sequence>MTASIAGGPLVTTQMAIVSISATGYAPKVKPTANLQSKKAKDSFHNQTARQHAAASVLLADKLDTKDPTATDLDILGLWDPLKRPDGSKVLPDSTEDEDFDEYEHILAVSRFHEALMEGARELGHRQRDADFIAPEPVDRETLRAIINAHKRHHGFPDFERRESQVVESRWVPPGIVDEAEVDQFLKASMATDAISRLLKEALSDEEREKTLTDTRNGFICDHFQHGAQCIGGPTVAEGVKLLRCTPYPELNLYLESPVTHR</sequence>
<dbReference type="AlphaFoldDB" id="A0A9N9U3G9"/>
<reference evidence="1 2" key="2">
    <citation type="submission" date="2021-10" db="EMBL/GenBank/DDBJ databases">
        <authorList>
            <person name="Piombo E."/>
        </authorList>
    </citation>
    <scope>NUCLEOTIDE SEQUENCE [LARGE SCALE GENOMIC DNA]</scope>
</reference>
<accession>A0A9N9U3G9</accession>
<name>A0A9N9U3G9_9HYPO</name>
<proteinExistence type="predicted"/>
<reference evidence="2" key="1">
    <citation type="submission" date="2019-06" db="EMBL/GenBank/DDBJ databases">
        <authorList>
            <person name="Broberg M."/>
        </authorList>
    </citation>
    <scope>NUCLEOTIDE SEQUENCE [LARGE SCALE GENOMIC DNA]</scope>
</reference>
<evidence type="ECO:0000313" key="1">
    <source>
        <dbReference type="EMBL" id="CAG9974902.1"/>
    </source>
</evidence>
<protein>
    <submittedName>
        <fullName evidence="1">Uncharacterized protein</fullName>
    </submittedName>
</protein>
<evidence type="ECO:0000313" key="2">
    <source>
        <dbReference type="Proteomes" id="UP000754883"/>
    </source>
</evidence>